<dbReference type="PROSITE" id="PS51918">
    <property type="entry name" value="RADICAL_SAM"/>
    <property type="match status" value="1"/>
</dbReference>
<protein>
    <submittedName>
        <fullName evidence="6">Radical SAM protein</fullName>
    </submittedName>
</protein>
<dbReference type="RefSeq" id="WP_154539954.1">
    <property type="nucleotide sequence ID" value="NZ_VULQ01000004.1"/>
</dbReference>
<comment type="caution">
    <text evidence="6">The sequence shown here is derived from an EMBL/GenBank/DDBJ whole genome shotgun (WGS) entry which is preliminary data.</text>
</comment>
<feature type="domain" description="Radical SAM core" evidence="5">
    <location>
        <begin position="123"/>
        <end position="351"/>
    </location>
</feature>
<name>A0A6N7VDV4_9FIRM</name>
<dbReference type="SFLD" id="SFLDS00029">
    <property type="entry name" value="Radical_SAM"/>
    <property type="match status" value="1"/>
</dbReference>
<dbReference type="GO" id="GO:0006779">
    <property type="term" value="P:porphyrin-containing compound biosynthetic process"/>
    <property type="evidence" value="ECO:0007669"/>
    <property type="project" value="TreeGrafter"/>
</dbReference>
<evidence type="ECO:0000256" key="2">
    <source>
        <dbReference type="ARBA" id="ARBA00022723"/>
    </source>
</evidence>
<evidence type="ECO:0000313" key="6">
    <source>
        <dbReference type="EMBL" id="MSS77628.1"/>
    </source>
</evidence>
<dbReference type="GO" id="GO:0051539">
    <property type="term" value="F:4 iron, 4 sulfur cluster binding"/>
    <property type="evidence" value="ECO:0007669"/>
    <property type="project" value="TreeGrafter"/>
</dbReference>
<dbReference type="SFLD" id="SFLDG01065">
    <property type="entry name" value="anaerobic_coproporphyrinogen-I"/>
    <property type="match status" value="1"/>
</dbReference>
<dbReference type="EMBL" id="VULQ01000004">
    <property type="protein sequence ID" value="MSS77628.1"/>
    <property type="molecule type" value="Genomic_DNA"/>
</dbReference>
<proteinExistence type="predicted"/>
<dbReference type="InterPro" id="IPR007197">
    <property type="entry name" value="rSAM"/>
</dbReference>
<dbReference type="GO" id="GO:0005737">
    <property type="term" value="C:cytoplasm"/>
    <property type="evidence" value="ECO:0007669"/>
    <property type="project" value="TreeGrafter"/>
</dbReference>
<keyword evidence="4" id="KW-0411">Iron-sulfur</keyword>
<dbReference type="InterPro" id="IPR058240">
    <property type="entry name" value="rSAM_sf"/>
</dbReference>
<keyword evidence="7" id="KW-1185">Reference proteome</keyword>
<dbReference type="PANTHER" id="PTHR13932">
    <property type="entry name" value="COPROPORPHYRINIGEN III OXIDASE"/>
    <property type="match status" value="1"/>
</dbReference>
<evidence type="ECO:0000256" key="1">
    <source>
        <dbReference type="ARBA" id="ARBA00022691"/>
    </source>
</evidence>
<dbReference type="AlphaFoldDB" id="A0A6N7VDV4"/>
<gene>
    <name evidence="6" type="ORF">FYJ26_04265</name>
</gene>
<dbReference type="Gene3D" id="3.20.20.70">
    <property type="entry name" value="Aldolase class I"/>
    <property type="match status" value="1"/>
</dbReference>
<dbReference type="PANTHER" id="PTHR13932:SF1">
    <property type="entry name" value="OXYGEN-INDEPENDENT COPROPORPHYRINOGEN-III OXIDASE-LIKE PROTEIN HEMZ"/>
    <property type="match status" value="1"/>
</dbReference>
<keyword evidence="1" id="KW-0949">S-adenosyl-L-methionine</keyword>
<dbReference type="InterPro" id="IPR013785">
    <property type="entry name" value="Aldolase_TIM"/>
</dbReference>
<dbReference type="InterPro" id="IPR006638">
    <property type="entry name" value="Elp3/MiaA/NifB-like_rSAM"/>
</dbReference>
<dbReference type="SMART" id="SM00729">
    <property type="entry name" value="Elp3"/>
    <property type="match status" value="1"/>
</dbReference>
<sequence>MIVYLDKENLRKDVYDILNIFYERYDFYFVEEKSKADLLIEDKKIIYDGKEIFLKDKLDMKISLYEILEKITGKSSAWGILTGSKPLKLLKNHSLTDLKNIYKVSDKKIGLLKSVKLSQDKKNFNKNDFNIYINIPFCPKRCSYCSYPTIVSNTVDKKAYIKTIIKEISEINIPKKLDTIYIGGGTPSNLDIEDIERILEALDNKFSYMEFTFEAGREDSLDFDKLKLLKDMGVGRISLNPQTFTKSVLKNIDRPLDFDNFIKLYDYAKSLGFIINMDFIIGLFGESRESFRKNFNILEKLRPNNITFHALAQKVGSKFFENKVNGDKDEAYKISNDIENFIKENSYKPYYLYRQKNIIGNLENVGYEIGNTAQRYNILINEELENIIGLGMNSNTKLTNGKKYRNSRNLRDYYKNIGDEIYKKNKLIEEFFINN</sequence>
<keyword evidence="3" id="KW-0408">Iron</keyword>
<evidence type="ECO:0000256" key="4">
    <source>
        <dbReference type="ARBA" id="ARBA00023014"/>
    </source>
</evidence>
<accession>A0A6N7VDV4</accession>
<dbReference type="InterPro" id="IPR034505">
    <property type="entry name" value="Coproporphyrinogen-III_oxidase"/>
</dbReference>
<evidence type="ECO:0000259" key="5">
    <source>
        <dbReference type="PROSITE" id="PS51918"/>
    </source>
</evidence>
<evidence type="ECO:0000313" key="7">
    <source>
        <dbReference type="Proteomes" id="UP000441925"/>
    </source>
</evidence>
<dbReference type="Proteomes" id="UP000441925">
    <property type="component" value="Unassembled WGS sequence"/>
</dbReference>
<dbReference type="GO" id="GO:0046872">
    <property type="term" value="F:metal ion binding"/>
    <property type="evidence" value="ECO:0007669"/>
    <property type="project" value="UniProtKB-KW"/>
</dbReference>
<organism evidence="6 7">
    <name type="scientific">Anaerococcus porci</name>
    <dbReference type="NCBI Taxonomy" id="2652269"/>
    <lineage>
        <taxon>Bacteria</taxon>
        <taxon>Bacillati</taxon>
        <taxon>Bacillota</taxon>
        <taxon>Tissierellia</taxon>
        <taxon>Tissierellales</taxon>
        <taxon>Peptoniphilaceae</taxon>
        <taxon>Anaerococcus</taxon>
    </lineage>
</organism>
<dbReference type="GO" id="GO:0003824">
    <property type="term" value="F:catalytic activity"/>
    <property type="evidence" value="ECO:0007669"/>
    <property type="project" value="InterPro"/>
</dbReference>
<dbReference type="SFLD" id="SFLDG01082">
    <property type="entry name" value="B12-binding_domain_containing"/>
    <property type="match status" value="1"/>
</dbReference>
<dbReference type="CDD" id="cd01335">
    <property type="entry name" value="Radical_SAM"/>
    <property type="match status" value="1"/>
</dbReference>
<keyword evidence="2" id="KW-0479">Metal-binding</keyword>
<evidence type="ECO:0000256" key="3">
    <source>
        <dbReference type="ARBA" id="ARBA00023004"/>
    </source>
</evidence>
<dbReference type="Pfam" id="PF04055">
    <property type="entry name" value="Radical_SAM"/>
    <property type="match status" value="1"/>
</dbReference>
<dbReference type="SUPFAM" id="SSF102114">
    <property type="entry name" value="Radical SAM enzymes"/>
    <property type="match status" value="1"/>
</dbReference>
<reference evidence="6 7" key="1">
    <citation type="submission" date="2019-08" db="EMBL/GenBank/DDBJ databases">
        <title>In-depth cultivation of the pig gut microbiome towards novel bacterial diversity and tailored functional studies.</title>
        <authorList>
            <person name="Wylensek D."/>
            <person name="Hitch T.C.A."/>
            <person name="Clavel T."/>
        </authorList>
    </citation>
    <scope>NUCLEOTIDE SEQUENCE [LARGE SCALE GENOMIC DNA]</scope>
    <source>
        <strain evidence="6 7">WCA-380-WT-2B</strain>
    </source>
</reference>